<keyword evidence="3" id="KW-1185">Reference proteome</keyword>
<feature type="region of interest" description="Disordered" evidence="1">
    <location>
        <begin position="51"/>
        <end position="144"/>
    </location>
</feature>
<evidence type="ECO:0000313" key="3">
    <source>
        <dbReference type="Proteomes" id="UP001367676"/>
    </source>
</evidence>
<organism evidence="2 3">
    <name type="scientific">Parthenolecanium corni</name>
    <dbReference type="NCBI Taxonomy" id="536013"/>
    <lineage>
        <taxon>Eukaryota</taxon>
        <taxon>Metazoa</taxon>
        <taxon>Ecdysozoa</taxon>
        <taxon>Arthropoda</taxon>
        <taxon>Hexapoda</taxon>
        <taxon>Insecta</taxon>
        <taxon>Pterygota</taxon>
        <taxon>Neoptera</taxon>
        <taxon>Paraneoptera</taxon>
        <taxon>Hemiptera</taxon>
        <taxon>Sternorrhyncha</taxon>
        <taxon>Coccoidea</taxon>
        <taxon>Coccidae</taxon>
        <taxon>Parthenolecanium</taxon>
    </lineage>
</organism>
<feature type="compositionally biased region" description="Polar residues" evidence="1">
    <location>
        <begin position="329"/>
        <end position="347"/>
    </location>
</feature>
<feature type="compositionally biased region" description="Low complexity" evidence="1">
    <location>
        <begin position="94"/>
        <end position="109"/>
    </location>
</feature>
<dbReference type="EMBL" id="JBBCAQ010000022">
    <property type="protein sequence ID" value="KAK7591254.1"/>
    <property type="molecule type" value="Genomic_DNA"/>
</dbReference>
<evidence type="ECO:0000256" key="1">
    <source>
        <dbReference type="SAM" id="MobiDB-lite"/>
    </source>
</evidence>
<feature type="region of interest" description="Disordered" evidence="1">
    <location>
        <begin position="329"/>
        <end position="388"/>
    </location>
</feature>
<dbReference type="Proteomes" id="UP001367676">
    <property type="component" value="Unassembled WGS sequence"/>
</dbReference>
<gene>
    <name evidence="2" type="ORF">V9T40_002867</name>
</gene>
<dbReference type="AlphaFoldDB" id="A0AAN9TL63"/>
<evidence type="ECO:0000313" key="2">
    <source>
        <dbReference type="EMBL" id="KAK7591254.1"/>
    </source>
</evidence>
<sequence length="388" mass="42517">MAADEPFVEKPKNIFKYSKSSATASNMRSVAAADMISIDKMLNYEMAEPVKEETLESADEDEISVGCPSPVGQATKSEDEDELDRKDLQRSARSPSCSSTSSTSCPPSCGYDCKTPRSDDQLEKRYSSSEDELHTSPPVKGEPEEYFKPLKRLKMMKIDKTSFSISERSKTNLNKRLNRHHHHNNHKVSDLVASPVDENEDSCQTVAGVKSFSICDILSHKPSKTAPAVTLAPVATLPPTSKIVRPWDCEPHEEAPNPYLIPPPAHRGILPQTPLFLSQFHPQQIALHLQRVKSEDLSSAYESCSSSGRSSTGGSDCCTSPDVLNCSVQSTPASVSQHASQRNRNGEQSQQQRSKSSNGKSNSSPLDALFQMTNKTFDELNGDPNAGM</sequence>
<feature type="compositionally biased region" description="Basic and acidic residues" evidence="1">
    <location>
        <begin position="114"/>
        <end position="134"/>
    </location>
</feature>
<comment type="caution">
    <text evidence="2">The sequence shown here is derived from an EMBL/GenBank/DDBJ whole genome shotgun (WGS) entry which is preliminary data.</text>
</comment>
<protein>
    <submittedName>
        <fullName evidence="2">Uncharacterized protein</fullName>
    </submittedName>
</protein>
<proteinExistence type="predicted"/>
<accession>A0AAN9TL63</accession>
<name>A0AAN9TL63_9HEMI</name>
<reference evidence="2 3" key="1">
    <citation type="submission" date="2024-03" db="EMBL/GenBank/DDBJ databases">
        <title>Adaptation during the transition from Ophiocordyceps entomopathogen to insect associate is accompanied by gene loss and intensified selection.</title>
        <authorList>
            <person name="Ward C.M."/>
            <person name="Onetto C.A."/>
            <person name="Borneman A.R."/>
        </authorList>
    </citation>
    <scope>NUCLEOTIDE SEQUENCE [LARGE SCALE GENOMIC DNA]</scope>
    <source>
        <strain evidence="2">AWRI1</strain>
        <tissue evidence="2">Single Adult Female</tissue>
    </source>
</reference>
<feature type="compositionally biased region" description="Low complexity" evidence="1">
    <location>
        <begin position="348"/>
        <end position="364"/>
    </location>
</feature>